<dbReference type="Pfam" id="PF02311">
    <property type="entry name" value="AraC_binding"/>
    <property type="match status" value="1"/>
</dbReference>
<keyword evidence="6" id="KW-1185">Reference proteome</keyword>
<name>A0A927C8W6_9BACL</name>
<dbReference type="AlphaFoldDB" id="A0A927C8W6"/>
<keyword evidence="1" id="KW-0805">Transcription regulation</keyword>
<dbReference type="Proteomes" id="UP000639396">
    <property type="component" value="Unassembled WGS sequence"/>
</dbReference>
<evidence type="ECO:0000256" key="1">
    <source>
        <dbReference type="ARBA" id="ARBA00023015"/>
    </source>
</evidence>
<dbReference type="InterPro" id="IPR018060">
    <property type="entry name" value="HTH_AraC"/>
</dbReference>
<proteinExistence type="predicted"/>
<comment type="caution">
    <text evidence="5">The sequence shown here is derived from an EMBL/GenBank/DDBJ whole genome shotgun (WGS) entry which is preliminary data.</text>
</comment>
<dbReference type="PROSITE" id="PS01124">
    <property type="entry name" value="HTH_ARAC_FAMILY_2"/>
    <property type="match status" value="1"/>
</dbReference>
<dbReference type="Gene3D" id="1.10.10.60">
    <property type="entry name" value="Homeodomain-like"/>
    <property type="match status" value="2"/>
</dbReference>
<keyword evidence="3" id="KW-0804">Transcription</keyword>
<dbReference type="RefSeq" id="WP_190929175.1">
    <property type="nucleotide sequence ID" value="NZ_JACXJA010000020.1"/>
</dbReference>
<gene>
    <name evidence="5" type="ORF">IDH45_16260</name>
</gene>
<evidence type="ECO:0000256" key="2">
    <source>
        <dbReference type="ARBA" id="ARBA00023125"/>
    </source>
</evidence>
<dbReference type="SUPFAM" id="SSF51215">
    <property type="entry name" value="Regulatory protein AraC"/>
    <property type="match status" value="1"/>
</dbReference>
<accession>A0A927C8W6</accession>
<dbReference type="PANTHER" id="PTHR43280">
    <property type="entry name" value="ARAC-FAMILY TRANSCRIPTIONAL REGULATOR"/>
    <property type="match status" value="1"/>
</dbReference>
<dbReference type="GO" id="GO:0003700">
    <property type="term" value="F:DNA-binding transcription factor activity"/>
    <property type="evidence" value="ECO:0007669"/>
    <property type="project" value="InterPro"/>
</dbReference>
<feature type="domain" description="HTH araC/xylS-type" evidence="4">
    <location>
        <begin position="191"/>
        <end position="289"/>
    </location>
</feature>
<evidence type="ECO:0000259" key="4">
    <source>
        <dbReference type="PROSITE" id="PS01124"/>
    </source>
</evidence>
<dbReference type="SMART" id="SM00342">
    <property type="entry name" value="HTH_ARAC"/>
    <property type="match status" value="1"/>
</dbReference>
<reference evidence="5" key="1">
    <citation type="submission" date="2020-09" db="EMBL/GenBank/DDBJ databases">
        <title>A novel bacterium of genus Paenibacillus, isolated from South China Sea.</title>
        <authorList>
            <person name="Huang H."/>
            <person name="Mo K."/>
            <person name="Hu Y."/>
        </authorList>
    </citation>
    <scope>NUCLEOTIDE SEQUENCE</scope>
    <source>
        <strain evidence="5">IB182363</strain>
    </source>
</reference>
<dbReference type="Pfam" id="PF12833">
    <property type="entry name" value="HTH_18"/>
    <property type="match status" value="1"/>
</dbReference>
<evidence type="ECO:0000313" key="6">
    <source>
        <dbReference type="Proteomes" id="UP000639396"/>
    </source>
</evidence>
<dbReference type="InterPro" id="IPR003313">
    <property type="entry name" value="AraC-bd"/>
</dbReference>
<dbReference type="EMBL" id="JACXJA010000020">
    <property type="protein sequence ID" value="MBD2863548.1"/>
    <property type="molecule type" value="Genomic_DNA"/>
</dbReference>
<dbReference type="PANTHER" id="PTHR43280:SF2">
    <property type="entry name" value="HTH-TYPE TRANSCRIPTIONAL REGULATOR EXSA"/>
    <property type="match status" value="1"/>
</dbReference>
<evidence type="ECO:0000313" key="5">
    <source>
        <dbReference type="EMBL" id="MBD2863548.1"/>
    </source>
</evidence>
<evidence type="ECO:0000256" key="3">
    <source>
        <dbReference type="ARBA" id="ARBA00023163"/>
    </source>
</evidence>
<dbReference type="InterPro" id="IPR014710">
    <property type="entry name" value="RmlC-like_jellyroll"/>
</dbReference>
<dbReference type="Gene3D" id="2.60.120.10">
    <property type="entry name" value="Jelly Rolls"/>
    <property type="match status" value="1"/>
</dbReference>
<protein>
    <submittedName>
        <fullName evidence="5">Helix-turn-helix transcriptional regulator</fullName>
    </submittedName>
</protein>
<sequence>MNRNFTQSHLIFDHNLYFFSYKTWMRRCPDEYYHAHEGMEFLYIHEGEGRIILNDRLFLLKPRTLVYIQPYQVHLTRFESPRLRSVLKINLSLLYPYIRMYPSIESFVAYLEKSRAGEQVIQLSPEQDGEFTALLGSIDHTLSIVPALERKEQFLIYGTQFISYLKTRLFDVRRPPGEDCKAQNRQSHHMEKIKAWIEQHYKEHYSLEKLSADIHLSGSYLSNLFRSFAGVTITEYITRRRLDEACLLLAHTSISIDQAGKQSGFTTPAYFCRCFKKRYLLTPQQYRTAAAASKRYPESSGNAGTD</sequence>
<dbReference type="GO" id="GO:0043565">
    <property type="term" value="F:sequence-specific DNA binding"/>
    <property type="evidence" value="ECO:0007669"/>
    <property type="project" value="InterPro"/>
</dbReference>
<dbReference type="InterPro" id="IPR037923">
    <property type="entry name" value="HTH-like"/>
</dbReference>
<dbReference type="InterPro" id="IPR009057">
    <property type="entry name" value="Homeodomain-like_sf"/>
</dbReference>
<keyword evidence="2" id="KW-0238">DNA-binding</keyword>
<dbReference type="SUPFAM" id="SSF46689">
    <property type="entry name" value="Homeodomain-like"/>
    <property type="match status" value="2"/>
</dbReference>
<organism evidence="5 6">
    <name type="scientific">Paenibacillus oceani</name>
    <dbReference type="NCBI Taxonomy" id="2772510"/>
    <lineage>
        <taxon>Bacteria</taxon>
        <taxon>Bacillati</taxon>
        <taxon>Bacillota</taxon>
        <taxon>Bacilli</taxon>
        <taxon>Bacillales</taxon>
        <taxon>Paenibacillaceae</taxon>
        <taxon>Paenibacillus</taxon>
    </lineage>
</organism>